<dbReference type="Gramene" id="ESW24879">
    <property type="protein sequence ID" value="ESW24879"/>
    <property type="gene ID" value="PHAVU_004G168500g"/>
</dbReference>
<dbReference type="OrthoDB" id="653455at2759"/>
<feature type="region of interest" description="Disordered" evidence="1">
    <location>
        <begin position="1"/>
        <end position="22"/>
    </location>
</feature>
<dbReference type="EMBL" id="CM002291">
    <property type="protein sequence ID" value="ESW24880.1"/>
    <property type="molecule type" value="Genomic_DNA"/>
</dbReference>
<organism evidence="2 3">
    <name type="scientific">Phaseolus vulgaris</name>
    <name type="common">Kidney bean</name>
    <name type="synonym">French bean</name>
    <dbReference type="NCBI Taxonomy" id="3885"/>
    <lineage>
        <taxon>Eukaryota</taxon>
        <taxon>Viridiplantae</taxon>
        <taxon>Streptophyta</taxon>
        <taxon>Embryophyta</taxon>
        <taxon>Tracheophyta</taxon>
        <taxon>Spermatophyta</taxon>
        <taxon>Magnoliopsida</taxon>
        <taxon>eudicotyledons</taxon>
        <taxon>Gunneridae</taxon>
        <taxon>Pentapetalae</taxon>
        <taxon>rosids</taxon>
        <taxon>fabids</taxon>
        <taxon>Fabales</taxon>
        <taxon>Fabaceae</taxon>
        <taxon>Papilionoideae</taxon>
        <taxon>50 kb inversion clade</taxon>
        <taxon>NPAAA clade</taxon>
        <taxon>indigoferoid/millettioid clade</taxon>
        <taxon>Phaseoleae</taxon>
        <taxon>Phaseolus</taxon>
    </lineage>
</organism>
<dbReference type="EMBL" id="CM002291">
    <property type="protein sequence ID" value="ESW24879.1"/>
    <property type="molecule type" value="Genomic_DNA"/>
</dbReference>
<gene>
    <name evidence="2" type="ORF">PHAVU_004G168500g</name>
</gene>
<evidence type="ECO:0000313" key="3">
    <source>
        <dbReference type="Proteomes" id="UP000000226"/>
    </source>
</evidence>
<reference evidence="2" key="1">
    <citation type="submission" date="2013-04" db="EMBL/GenBank/DDBJ databases">
        <authorList>
            <person name="Schmutz J."/>
            <person name="McClean P."/>
            <person name="Shu S."/>
            <person name="Cregan P."/>
            <person name="Rokhsar D."/>
            <person name="Jackson S."/>
        </authorList>
    </citation>
    <scope>NUCLEOTIDE SEQUENCE</scope>
</reference>
<protein>
    <submittedName>
        <fullName evidence="2">Uncharacterized protein</fullName>
    </submittedName>
</protein>
<keyword evidence="3" id="KW-1185">Reference proteome</keyword>
<evidence type="ECO:0000313" key="2">
    <source>
        <dbReference type="EMBL" id="ESW24880.1"/>
    </source>
</evidence>
<proteinExistence type="predicted"/>
<sequence>MSLPEYERTSIRYGDSQPTNTARWEHANSTAQTRPLLNLYDSQHIDTKKHRSGSSSQNSESSDTQEPDLELRLSL</sequence>
<feature type="compositionally biased region" description="Basic and acidic residues" evidence="1">
    <location>
        <begin position="1"/>
        <end position="10"/>
    </location>
</feature>
<reference evidence="3" key="2">
    <citation type="journal article" date="2014" name="Nat. Genet.">
        <title>A reference genome for common bean and genome-wide analysis of dual domestications.</title>
        <authorList>
            <person name="Schmutz J."/>
            <person name="McClean P.E."/>
            <person name="Mamidi S."/>
            <person name="Wu G.A."/>
            <person name="Cannon S.B."/>
            <person name="Grimwood J."/>
            <person name="Jenkins J."/>
            <person name="Shu S."/>
            <person name="Song Q."/>
            <person name="Chavarro C."/>
            <person name="Torres-Torres M."/>
            <person name="Geffroy V."/>
            <person name="Moghaddam S.M."/>
            <person name="Gao D."/>
            <person name="Abernathy B."/>
            <person name="Barry K."/>
            <person name="Blair M."/>
            <person name="Brick M.A."/>
            <person name="Chovatia M."/>
            <person name="Gepts P."/>
            <person name="Goodstein D.M."/>
            <person name="Gonzales M."/>
            <person name="Hellsten U."/>
            <person name="Hyten D.L."/>
            <person name="Jia G."/>
            <person name="Kelly J.D."/>
            <person name="Kudrna D."/>
            <person name="Lee R."/>
            <person name="Richard M.M."/>
            <person name="Miklas P.N."/>
            <person name="Osorno J.M."/>
            <person name="Rodrigues J."/>
            <person name="Thareau V."/>
            <person name="Urrea C.A."/>
            <person name="Wang M."/>
            <person name="Yu Y."/>
            <person name="Zhang M."/>
            <person name="Wing R.A."/>
            <person name="Cregan P.B."/>
            <person name="Rokhsar D.S."/>
            <person name="Jackson S.A."/>
        </authorList>
    </citation>
    <scope>NUCLEOTIDE SEQUENCE [LARGE SCALE GENOMIC DNA]</scope>
    <source>
        <strain evidence="3">cv. G19833</strain>
    </source>
</reference>
<dbReference type="AlphaFoldDB" id="V7C6G3"/>
<feature type="region of interest" description="Disordered" evidence="1">
    <location>
        <begin position="43"/>
        <end position="75"/>
    </location>
</feature>
<dbReference type="Proteomes" id="UP000000226">
    <property type="component" value="Chromosome 4"/>
</dbReference>
<feature type="compositionally biased region" description="Low complexity" evidence="1">
    <location>
        <begin position="53"/>
        <end position="62"/>
    </location>
</feature>
<dbReference type="Gramene" id="ESW24880">
    <property type="protein sequence ID" value="ESW24880"/>
    <property type="gene ID" value="PHAVU_004G168500g"/>
</dbReference>
<evidence type="ECO:0000256" key="1">
    <source>
        <dbReference type="SAM" id="MobiDB-lite"/>
    </source>
</evidence>
<name>V7C6G3_PHAVU</name>
<accession>V7C6G3</accession>